<comment type="caution">
    <text evidence="1">The sequence shown here is derived from an EMBL/GenBank/DDBJ whole genome shotgun (WGS) entry which is preliminary data.</text>
</comment>
<gene>
    <name evidence="1" type="ORF">ACFQ34_33720</name>
</gene>
<dbReference type="EMBL" id="JBHTMB010000380">
    <property type="protein sequence ID" value="MFD1238261.1"/>
    <property type="molecule type" value="Genomic_DNA"/>
</dbReference>
<feature type="non-terminal residue" evidence="1">
    <location>
        <position position="1"/>
    </location>
</feature>
<evidence type="ECO:0000313" key="2">
    <source>
        <dbReference type="Proteomes" id="UP001597182"/>
    </source>
</evidence>
<sequence>AKNGADGSATFQQDVTGTIVICWGGDVTGYKMDSFPVSVLSVQTMPSDKDASQQQVTFSITDTPGLRIAIP</sequence>
<dbReference type="RefSeq" id="WP_379653461.1">
    <property type="nucleotide sequence ID" value="NZ_JBHTMB010000380.1"/>
</dbReference>
<organism evidence="1 2">
    <name type="scientific">Pseudonocardia benzenivorans</name>
    <dbReference type="NCBI Taxonomy" id="228005"/>
    <lineage>
        <taxon>Bacteria</taxon>
        <taxon>Bacillati</taxon>
        <taxon>Actinomycetota</taxon>
        <taxon>Actinomycetes</taxon>
        <taxon>Pseudonocardiales</taxon>
        <taxon>Pseudonocardiaceae</taxon>
        <taxon>Pseudonocardia</taxon>
    </lineage>
</organism>
<name>A0ABW3VSX8_9PSEU</name>
<reference evidence="2" key="1">
    <citation type="journal article" date="2019" name="Int. J. Syst. Evol. Microbiol.">
        <title>The Global Catalogue of Microorganisms (GCM) 10K type strain sequencing project: providing services to taxonomists for standard genome sequencing and annotation.</title>
        <authorList>
            <consortium name="The Broad Institute Genomics Platform"/>
            <consortium name="The Broad Institute Genome Sequencing Center for Infectious Disease"/>
            <person name="Wu L."/>
            <person name="Ma J."/>
        </authorList>
    </citation>
    <scope>NUCLEOTIDE SEQUENCE [LARGE SCALE GENOMIC DNA]</scope>
    <source>
        <strain evidence="2">CCUG 49018</strain>
    </source>
</reference>
<protein>
    <submittedName>
        <fullName evidence="1">Uncharacterized protein</fullName>
    </submittedName>
</protein>
<evidence type="ECO:0000313" key="1">
    <source>
        <dbReference type="EMBL" id="MFD1238261.1"/>
    </source>
</evidence>
<accession>A0ABW3VSX8</accession>
<dbReference type="Proteomes" id="UP001597182">
    <property type="component" value="Unassembled WGS sequence"/>
</dbReference>
<keyword evidence="2" id="KW-1185">Reference proteome</keyword>
<proteinExistence type="predicted"/>